<sequence length="336" mass="37138">MNGIMKIGMSMNKLSIMTPVLVSVSLLFLLSGCASTEQATTVKTNPNVKQSLQIPGLKHCSNTEDNTLNIDPNTPLTVIVHGCFSSAGKFRALSEVYDLNDQQAICFEYDDRDSLETSSGELVYALNQLSKYNPNQPLHVIGHSQGGLVARRALTLDREDKQIIHSEQIKLTTVSSPFNGINASSHCGITSLRILSLGIVDLICYAVTGEKYQQIPPNVDFMTTPGELSPSVSQHLIIKTDERNQCRRMSENQRCLEDDYVFSLEEQSNTAVDAFSEVIPMTVEIGHVKIVGNEQTPPTTLINILRDKKLLLTKDGISESEQASLIKKIYSDTRYN</sequence>
<dbReference type="InterPro" id="IPR007751">
    <property type="entry name" value="DUF676_lipase-like"/>
</dbReference>
<dbReference type="InterPro" id="IPR029058">
    <property type="entry name" value="AB_hydrolase_fold"/>
</dbReference>
<reference evidence="3 4" key="1">
    <citation type="journal article" date="2008" name="BMC Genomics">
        <title>The genome sequence of the fish pathogen Aliivibrio salmonicida strain LFI1238 shows extensive evidence of gene decay.</title>
        <authorList>
            <person name="Hjerde E."/>
            <person name="Lorentzen M.S."/>
            <person name="Holden M.T."/>
            <person name="Seeger K."/>
            <person name="Paulsen S."/>
            <person name="Bason N."/>
            <person name="Churcher C."/>
            <person name="Harris D."/>
            <person name="Norbertczak H."/>
            <person name="Quail M.A."/>
            <person name="Sanders S."/>
            <person name="Thurston S."/>
            <person name="Parkhill J."/>
            <person name="Willassen N.P."/>
            <person name="Thomson N.R."/>
        </authorList>
    </citation>
    <scope>NUCLEOTIDE SEQUENCE [LARGE SCALE GENOMIC DNA]</scope>
    <source>
        <strain evidence="3 4">LFI1238</strain>
    </source>
</reference>
<evidence type="ECO:0000256" key="1">
    <source>
        <dbReference type="SAM" id="SignalP"/>
    </source>
</evidence>
<name>B6ELW2_ALISL</name>
<organism evidence="3 4">
    <name type="scientific">Aliivibrio salmonicida (strain LFI1238)</name>
    <name type="common">Vibrio salmonicida (strain LFI1238)</name>
    <dbReference type="NCBI Taxonomy" id="316275"/>
    <lineage>
        <taxon>Bacteria</taxon>
        <taxon>Pseudomonadati</taxon>
        <taxon>Pseudomonadota</taxon>
        <taxon>Gammaproteobacteria</taxon>
        <taxon>Vibrionales</taxon>
        <taxon>Vibrionaceae</taxon>
        <taxon>Aliivibrio</taxon>
    </lineage>
</organism>
<keyword evidence="1" id="KW-0732">Signal</keyword>
<evidence type="ECO:0000259" key="2">
    <source>
        <dbReference type="Pfam" id="PF05057"/>
    </source>
</evidence>
<evidence type="ECO:0000313" key="3">
    <source>
        <dbReference type="EMBL" id="CAQ79280.1"/>
    </source>
</evidence>
<dbReference type="KEGG" id="vsa:VSAL_I1595"/>
<dbReference type="eggNOG" id="COG1075">
    <property type="taxonomic scope" value="Bacteria"/>
</dbReference>
<dbReference type="PROSITE" id="PS51257">
    <property type="entry name" value="PROKAR_LIPOPROTEIN"/>
    <property type="match status" value="1"/>
</dbReference>
<keyword evidence="3" id="KW-0449">Lipoprotein</keyword>
<dbReference type="Proteomes" id="UP000001730">
    <property type="component" value="Chromosome 1"/>
</dbReference>
<accession>B6ELW2</accession>
<dbReference type="Gene3D" id="3.40.50.1820">
    <property type="entry name" value="alpha/beta hydrolase"/>
    <property type="match status" value="1"/>
</dbReference>
<keyword evidence="4" id="KW-1185">Reference proteome</keyword>
<evidence type="ECO:0000313" key="4">
    <source>
        <dbReference type="Proteomes" id="UP000001730"/>
    </source>
</evidence>
<dbReference type="Pfam" id="PF05057">
    <property type="entry name" value="DUF676"/>
    <property type="match status" value="1"/>
</dbReference>
<protein>
    <submittedName>
        <fullName evidence="3">Lipoprotein</fullName>
    </submittedName>
</protein>
<gene>
    <name evidence="3" type="ordered locus">VSAL_I1595</name>
</gene>
<feature type="signal peptide" evidence="1">
    <location>
        <begin position="1"/>
        <end position="39"/>
    </location>
</feature>
<feature type="domain" description="DUF676" evidence="2">
    <location>
        <begin position="76"/>
        <end position="188"/>
    </location>
</feature>
<dbReference type="EMBL" id="FM178379">
    <property type="protein sequence ID" value="CAQ79280.1"/>
    <property type="molecule type" value="Genomic_DNA"/>
</dbReference>
<dbReference type="AlphaFoldDB" id="B6ELW2"/>
<proteinExistence type="predicted"/>
<feature type="chain" id="PRO_5002844710" evidence="1">
    <location>
        <begin position="40"/>
        <end position="336"/>
    </location>
</feature>
<dbReference type="HOGENOM" id="CLU_867731_0_0_6"/>
<dbReference type="SUPFAM" id="SSF53474">
    <property type="entry name" value="alpha/beta-Hydrolases"/>
    <property type="match status" value="1"/>
</dbReference>